<accession>A0A0A1DN69</accession>
<protein>
    <submittedName>
        <fullName evidence="1">Uncharacterized protein</fullName>
    </submittedName>
</protein>
<evidence type="ECO:0000313" key="2">
    <source>
        <dbReference type="Proteomes" id="UP000030300"/>
    </source>
</evidence>
<dbReference type="EMBL" id="CP009896">
    <property type="protein sequence ID" value="AIY18042.2"/>
    <property type="molecule type" value="Genomic_DNA"/>
</dbReference>
<proteinExistence type="predicted"/>
<dbReference type="AlphaFoldDB" id="A0A0A1DN69"/>
<evidence type="ECO:0000313" key="1">
    <source>
        <dbReference type="EMBL" id="AIY18042.2"/>
    </source>
</evidence>
<dbReference type="KEGG" id="psim:KR76_16975"/>
<reference evidence="1 2" key="1">
    <citation type="journal article" date="2015" name="Genome Announc.">
        <title>Complete Genome Sequence of Steroid-Transforming Nocardioides simplex VKM Ac-2033D.</title>
        <authorList>
            <person name="Shtratnikova V.Y."/>
            <person name="Schelkunov M.I."/>
            <person name="Pekov Y.A."/>
            <person name="Fokina V.V."/>
            <person name="Logacheva M.D."/>
            <person name="Sokolov S.L."/>
            <person name="Bragin E.Y."/>
            <person name="Ashapkin V.V."/>
            <person name="Donova M.V."/>
        </authorList>
    </citation>
    <scope>NUCLEOTIDE SEQUENCE [LARGE SCALE GENOMIC DNA]</scope>
    <source>
        <strain evidence="1 2">VKM Ac-2033D</strain>
    </source>
</reference>
<gene>
    <name evidence="1" type="ORF">KR76_16975</name>
</gene>
<sequence>MVVVVAGVVTTWLLLRDSGPDGDRDAGIDPVEIPSAPPGNPVPWSHSAVTGAHVQVSYDGSACQKSNGAVATEHADRVVVTAYAQVEPGVCILTAVRYDVTVDLDEPLGDRPLYDGACLEQGRAAGTALDPACLRTPPA</sequence>
<dbReference type="Proteomes" id="UP000030300">
    <property type="component" value="Chromosome"/>
</dbReference>
<dbReference type="HOGENOM" id="CLU_1843048_0_0_11"/>
<keyword evidence="2" id="KW-1185">Reference proteome</keyword>
<dbReference type="STRING" id="2045.KR76_16975"/>
<name>A0A0A1DN69_NOCSI</name>
<organism evidence="1 2">
    <name type="scientific">Nocardioides simplex</name>
    <name type="common">Arthrobacter simplex</name>
    <dbReference type="NCBI Taxonomy" id="2045"/>
    <lineage>
        <taxon>Bacteria</taxon>
        <taxon>Bacillati</taxon>
        <taxon>Actinomycetota</taxon>
        <taxon>Actinomycetes</taxon>
        <taxon>Propionibacteriales</taxon>
        <taxon>Nocardioidaceae</taxon>
        <taxon>Pimelobacter</taxon>
    </lineage>
</organism>